<evidence type="ECO:0000313" key="2">
    <source>
        <dbReference type="EnsemblProtists" id="Phyra76959"/>
    </source>
</evidence>
<evidence type="ECO:0000313" key="3">
    <source>
        <dbReference type="Proteomes" id="UP000005238"/>
    </source>
</evidence>
<proteinExistence type="predicted"/>
<dbReference type="VEuPathDB" id="FungiDB:KRP22_8188"/>
<dbReference type="HOGENOM" id="CLU_439745_0_0_1"/>
<dbReference type="InParanoid" id="H3GKW4"/>
<evidence type="ECO:0000256" key="1">
    <source>
        <dbReference type="SAM" id="MobiDB-lite"/>
    </source>
</evidence>
<dbReference type="EMBL" id="DS566018">
    <property type="status" value="NOT_ANNOTATED_CDS"/>
    <property type="molecule type" value="Genomic_DNA"/>
</dbReference>
<dbReference type="VEuPathDB" id="FungiDB:KRP23_1966"/>
<feature type="compositionally biased region" description="Low complexity" evidence="1">
    <location>
        <begin position="505"/>
        <end position="518"/>
    </location>
</feature>
<reference evidence="2" key="2">
    <citation type="submission" date="2015-06" db="UniProtKB">
        <authorList>
            <consortium name="EnsemblProtists"/>
        </authorList>
    </citation>
    <scope>IDENTIFICATION</scope>
    <source>
        <strain evidence="2">Pr102</strain>
    </source>
</reference>
<dbReference type="VEuPathDB" id="FungiDB:KRP22_8187"/>
<accession>H3GKW4</accession>
<organism evidence="2 3">
    <name type="scientific">Phytophthora ramorum</name>
    <name type="common">Sudden oak death agent</name>
    <dbReference type="NCBI Taxonomy" id="164328"/>
    <lineage>
        <taxon>Eukaryota</taxon>
        <taxon>Sar</taxon>
        <taxon>Stramenopiles</taxon>
        <taxon>Oomycota</taxon>
        <taxon>Peronosporomycetes</taxon>
        <taxon>Peronosporales</taxon>
        <taxon>Peronosporaceae</taxon>
        <taxon>Phytophthora</taxon>
    </lineage>
</organism>
<dbReference type="Proteomes" id="UP000005238">
    <property type="component" value="Unassembled WGS sequence"/>
</dbReference>
<dbReference type="VEuPathDB" id="FungiDB:KRP23_1965"/>
<dbReference type="AlphaFoldDB" id="H3GKW4"/>
<sequence length="614" mass="67826">MSVSCSRGDHLLLLPEDVSGLMEPVYAKVTRVSGSSVSIVDVVNSKRKWKVPTEVAVARHVTEAVAMGPQPGLCLRHGVVVQLADTVVYGQVVRVVDDSLIVRHGSAKEVRVRIPDAIQVDPIIALLLWDYKAPLEGVVEALEERHSTILDRLLGSPTQRSRRSSRDPLVLLHGIVPAADIPEGSTNRSWTDPQDGSERVFPLQHAIDYVYITDSAARRVPKSRSLPSEDSFFNAASPAPSLEAAPDLNARIMGKLTDDPVLLAHFLLVVVPNGPQSPAPSAIEPAANPKRHRLTSYSSTSETAEPSKYTFQPDRQRVRVHRLTTPPSLAALQFAPYPGTLMRLFDLQFGTRGLSIMHLAWLNSIQKMEWIMSSGVNMQNFSLAVALPPAATPRSLKDVSMALSSFHTYCVAFCTDDVVAIAQELFTFVQQLLGHDTWAVDDLPHLVFWLNSRLERFRAKVVHDLSGGNTRRTVCASISTTDPEYQAIVQQLTQRALTLLRPNGPTTPATVTTAQQTPKAGSGRSIKHERRQYEQPRHTAFQSAFAAIQQHISRRDNRELCLRYLSTKGCPGAPGDPSQCDQRNRIHDIPATLLPDLRTYLQRFGGLRSDLQHL</sequence>
<keyword evidence="3" id="KW-1185">Reference proteome</keyword>
<name>H3GKW4_PHYRM</name>
<feature type="region of interest" description="Disordered" evidence="1">
    <location>
        <begin position="279"/>
        <end position="309"/>
    </location>
</feature>
<feature type="compositionally biased region" description="Polar residues" evidence="1">
    <location>
        <begin position="295"/>
        <end position="304"/>
    </location>
</feature>
<dbReference type="OMA" id="CTENAIA"/>
<dbReference type="EnsemblProtists" id="Phyra76959">
    <property type="protein sequence ID" value="Phyra76959"/>
    <property type="gene ID" value="Phyra76959"/>
</dbReference>
<reference evidence="3" key="1">
    <citation type="journal article" date="2006" name="Science">
        <title>Phytophthora genome sequences uncover evolutionary origins and mechanisms of pathogenesis.</title>
        <authorList>
            <person name="Tyler B.M."/>
            <person name="Tripathy S."/>
            <person name="Zhang X."/>
            <person name="Dehal P."/>
            <person name="Jiang R.H."/>
            <person name="Aerts A."/>
            <person name="Arredondo F.D."/>
            <person name="Baxter L."/>
            <person name="Bensasson D."/>
            <person name="Beynon J.L."/>
            <person name="Chapman J."/>
            <person name="Damasceno C.M."/>
            <person name="Dorrance A.E."/>
            <person name="Dou D."/>
            <person name="Dickerman A.W."/>
            <person name="Dubchak I.L."/>
            <person name="Garbelotto M."/>
            <person name="Gijzen M."/>
            <person name="Gordon S.G."/>
            <person name="Govers F."/>
            <person name="Grunwald N.J."/>
            <person name="Huang W."/>
            <person name="Ivors K.L."/>
            <person name="Jones R.W."/>
            <person name="Kamoun S."/>
            <person name="Krampis K."/>
            <person name="Lamour K.H."/>
            <person name="Lee M.K."/>
            <person name="McDonald W.H."/>
            <person name="Medina M."/>
            <person name="Meijer H.J."/>
            <person name="Nordberg E.K."/>
            <person name="Maclean D.J."/>
            <person name="Ospina-Giraldo M.D."/>
            <person name="Morris P.F."/>
            <person name="Phuntumart V."/>
            <person name="Putnam N.H."/>
            <person name="Rash S."/>
            <person name="Rose J.K."/>
            <person name="Sakihama Y."/>
            <person name="Salamov A.A."/>
            <person name="Savidor A."/>
            <person name="Scheuring C.F."/>
            <person name="Smith B.M."/>
            <person name="Sobral B.W."/>
            <person name="Terry A."/>
            <person name="Torto-Alalibo T.A."/>
            <person name="Win J."/>
            <person name="Xu Z."/>
            <person name="Zhang H."/>
            <person name="Grigoriev I.V."/>
            <person name="Rokhsar D.S."/>
            <person name="Boore J.L."/>
        </authorList>
    </citation>
    <scope>NUCLEOTIDE SEQUENCE [LARGE SCALE GENOMIC DNA]</scope>
    <source>
        <strain evidence="3">Pr102</strain>
    </source>
</reference>
<dbReference type="eggNOG" id="ENOG502T09X">
    <property type="taxonomic scope" value="Eukaryota"/>
</dbReference>
<protein>
    <submittedName>
        <fullName evidence="2">Uncharacterized protein</fullName>
    </submittedName>
</protein>
<feature type="region of interest" description="Disordered" evidence="1">
    <location>
        <begin position="505"/>
        <end position="529"/>
    </location>
</feature>